<dbReference type="AlphaFoldDB" id="A0A1Y1UCD1"/>
<comment type="caution">
    <text evidence="8">The sequence shown here is derived from an EMBL/GenBank/DDBJ whole genome shotgun (WGS) entry which is preliminary data.</text>
</comment>
<evidence type="ECO:0000259" key="7">
    <source>
        <dbReference type="Pfam" id="PF13087"/>
    </source>
</evidence>
<dbReference type="InParanoid" id="A0A1Y1UCD1"/>
<keyword evidence="9" id="KW-1185">Reference proteome</keyword>
<evidence type="ECO:0000313" key="8">
    <source>
        <dbReference type="EMBL" id="ORX35701.1"/>
    </source>
</evidence>
<dbReference type="GO" id="GO:0016787">
    <property type="term" value="F:hydrolase activity"/>
    <property type="evidence" value="ECO:0007669"/>
    <property type="project" value="UniProtKB-KW"/>
</dbReference>
<keyword evidence="5" id="KW-0067">ATP-binding</keyword>
<dbReference type="InterPro" id="IPR041677">
    <property type="entry name" value="DNA2/NAM7_AAA_11"/>
</dbReference>
<evidence type="ECO:0000256" key="3">
    <source>
        <dbReference type="ARBA" id="ARBA00022801"/>
    </source>
</evidence>
<dbReference type="InterPro" id="IPR027417">
    <property type="entry name" value="P-loop_NTPase"/>
</dbReference>
<organism evidence="8 9">
    <name type="scientific">Kockovaella imperatae</name>
    <dbReference type="NCBI Taxonomy" id="4999"/>
    <lineage>
        <taxon>Eukaryota</taxon>
        <taxon>Fungi</taxon>
        <taxon>Dikarya</taxon>
        <taxon>Basidiomycota</taxon>
        <taxon>Agaricomycotina</taxon>
        <taxon>Tremellomycetes</taxon>
        <taxon>Tremellales</taxon>
        <taxon>Cuniculitremaceae</taxon>
        <taxon>Kockovaella</taxon>
    </lineage>
</organism>
<sequence length="281" mass="31124">MLQYTYDMMAENHPIYNTMQSFEQERARIYEQIDAGKLDFGAHRRGKELLAKITRLKQAIAQDVLADADVICTTCLSAAGSRILGQIDFPIVFLDEASMATEPLSLIPFMKGVSGSISCRPACADRCLKSSQVAIIGDHKQLPPVITSDAAKFGGLSMSLFERLVHEQYLKDSTVMLDTQYRMHPSIAAFASKQFYNSELKNGTTSVITGKPLKKFDPPVSKYLTTTSGEKRNVMFVDHDSVEMSSDDKSTVNYGEAQQGHWYHRAVCGSNSTTHCLSSRG</sequence>
<keyword evidence="3" id="KW-0378">Hydrolase</keyword>
<dbReference type="OrthoDB" id="6513042at2759"/>
<reference evidence="8 9" key="1">
    <citation type="submission" date="2017-03" db="EMBL/GenBank/DDBJ databases">
        <title>Widespread Adenine N6-methylation of Active Genes in Fungi.</title>
        <authorList>
            <consortium name="DOE Joint Genome Institute"/>
            <person name="Mondo S.J."/>
            <person name="Dannebaum R.O."/>
            <person name="Kuo R.C."/>
            <person name="Louie K.B."/>
            <person name="Bewick A.J."/>
            <person name="Labutti K."/>
            <person name="Haridas S."/>
            <person name="Kuo A."/>
            <person name="Salamov A."/>
            <person name="Ahrendt S.R."/>
            <person name="Lau R."/>
            <person name="Bowen B.P."/>
            <person name="Lipzen A."/>
            <person name="Sullivan W."/>
            <person name="Andreopoulos W.B."/>
            <person name="Clum A."/>
            <person name="Lindquist E."/>
            <person name="Daum C."/>
            <person name="Northen T.R."/>
            <person name="Ramamoorthy G."/>
            <person name="Schmitz R.J."/>
            <person name="Gryganskyi A."/>
            <person name="Culley D."/>
            <person name="Magnuson J."/>
            <person name="James T.Y."/>
            <person name="O'Malley M.A."/>
            <person name="Stajich J.E."/>
            <person name="Spatafora J.W."/>
            <person name="Visel A."/>
            <person name="Grigoriev I.V."/>
        </authorList>
    </citation>
    <scope>NUCLEOTIDE SEQUENCE [LARGE SCALE GENOMIC DNA]</scope>
    <source>
        <strain evidence="8 9">NRRL Y-17943</strain>
    </source>
</reference>
<dbReference type="GO" id="GO:0005524">
    <property type="term" value="F:ATP binding"/>
    <property type="evidence" value="ECO:0007669"/>
    <property type="project" value="UniProtKB-KW"/>
</dbReference>
<dbReference type="RefSeq" id="XP_021869865.1">
    <property type="nucleotide sequence ID" value="XM_022019227.1"/>
</dbReference>
<dbReference type="Gene3D" id="3.40.50.300">
    <property type="entry name" value="P-loop containing nucleotide triphosphate hydrolases"/>
    <property type="match status" value="2"/>
</dbReference>
<dbReference type="EMBL" id="NBSH01000010">
    <property type="protein sequence ID" value="ORX35701.1"/>
    <property type="molecule type" value="Genomic_DNA"/>
</dbReference>
<comment type="similarity">
    <text evidence="1">Belongs to the DNA2/NAM7 helicase family.</text>
</comment>
<evidence type="ECO:0000313" key="9">
    <source>
        <dbReference type="Proteomes" id="UP000193218"/>
    </source>
</evidence>
<dbReference type="STRING" id="4999.A0A1Y1UCD1"/>
<gene>
    <name evidence="8" type="ORF">BD324DRAFT_72485</name>
</gene>
<dbReference type="Proteomes" id="UP000193218">
    <property type="component" value="Unassembled WGS sequence"/>
</dbReference>
<dbReference type="InterPro" id="IPR050534">
    <property type="entry name" value="Coronavir_polyprotein_1ab"/>
</dbReference>
<evidence type="ECO:0000256" key="5">
    <source>
        <dbReference type="ARBA" id="ARBA00022840"/>
    </source>
</evidence>
<protein>
    <submittedName>
        <fullName evidence="8">AAA domain-domain-containing protein</fullName>
    </submittedName>
</protein>
<keyword evidence="4" id="KW-0347">Helicase</keyword>
<evidence type="ECO:0000256" key="2">
    <source>
        <dbReference type="ARBA" id="ARBA00022741"/>
    </source>
</evidence>
<accession>A0A1Y1UCD1</accession>
<proteinExistence type="inferred from homology"/>
<name>A0A1Y1UCD1_9TREE</name>
<dbReference type="SUPFAM" id="SSF52540">
    <property type="entry name" value="P-loop containing nucleoside triphosphate hydrolases"/>
    <property type="match status" value="1"/>
</dbReference>
<dbReference type="PANTHER" id="PTHR43788:SF13">
    <property type="entry name" value="REGULATOR OF NONSENSE TRANSCRIPTS 1"/>
    <property type="match status" value="1"/>
</dbReference>
<dbReference type="Pfam" id="PF13087">
    <property type="entry name" value="AAA_12"/>
    <property type="match status" value="1"/>
</dbReference>
<evidence type="ECO:0000256" key="1">
    <source>
        <dbReference type="ARBA" id="ARBA00007913"/>
    </source>
</evidence>
<feature type="domain" description="DNA2/NAM7 helicase-like C-terminal" evidence="7">
    <location>
        <begin position="156"/>
        <end position="259"/>
    </location>
</feature>
<dbReference type="InterPro" id="IPR041679">
    <property type="entry name" value="DNA2/NAM7-like_C"/>
</dbReference>
<feature type="domain" description="DNA2/NAM7 helicase helicase" evidence="6">
    <location>
        <begin position="35"/>
        <end position="148"/>
    </location>
</feature>
<dbReference type="Pfam" id="PF13086">
    <property type="entry name" value="AAA_11"/>
    <property type="match status" value="1"/>
</dbReference>
<dbReference type="GeneID" id="33561036"/>
<evidence type="ECO:0000259" key="6">
    <source>
        <dbReference type="Pfam" id="PF13086"/>
    </source>
</evidence>
<keyword evidence="2" id="KW-0547">Nucleotide-binding</keyword>
<dbReference type="PANTHER" id="PTHR43788">
    <property type="entry name" value="DNA2/NAM7 HELICASE FAMILY MEMBER"/>
    <property type="match status" value="1"/>
</dbReference>
<dbReference type="GO" id="GO:0043139">
    <property type="term" value="F:5'-3' DNA helicase activity"/>
    <property type="evidence" value="ECO:0007669"/>
    <property type="project" value="TreeGrafter"/>
</dbReference>
<evidence type="ECO:0000256" key="4">
    <source>
        <dbReference type="ARBA" id="ARBA00022806"/>
    </source>
</evidence>